<dbReference type="SUPFAM" id="SSF52833">
    <property type="entry name" value="Thioredoxin-like"/>
    <property type="match status" value="1"/>
</dbReference>
<comment type="similarity">
    <text evidence="1">Belongs to the GST superfamily.</text>
</comment>
<dbReference type="InterPro" id="IPR004046">
    <property type="entry name" value="GST_C"/>
</dbReference>
<dbReference type="InterPro" id="IPR036282">
    <property type="entry name" value="Glutathione-S-Trfase_C_sf"/>
</dbReference>
<evidence type="ECO:0000259" key="3">
    <source>
        <dbReference type="PROSITE" id="PS50405"/>
    </source>
</evidence>
<comment type="caution">
    <text evidence="4">The sequence shown here is derived from an EMBL/GenBank/DDBJ whole genome shotgun (WGS) entry which is preliminary data.</text>
</comment>
<dbReference type="AlphaFoldDB" id="A0AA43QWU4"/>
<dbReference type="PANTHER" id="PTHR44051:SF9">
    <property type="entry name" value="GLUTATHIONE S-TRANSFERASE 1"/>
    <property type="match status" value="1"/>
</dbReference>
<dbReference type="SUPFAM" id="SSF47616">
    <property type="entry name" value="GST C-terminal domain-like"/>
    <property type="match status" value="1"/>
</dbReference>
<keyword evidence="5" id="KW-1185">Reference proteome</keyword>
<dbReference type="InterPro" id="IPR004045">
    <property type="entry name" value="Glutathione_S-Trfase_N"/>
</dbReference>
<dbReference type="InterPro" id="IPR036249">
    <property type="entry name" value="Thioredoxin-like_sf"/>
</dbReference>
<dbReference type="Gene3D" id="1.20.1050.10">
    <property type="match status" value="1"/>
</dbReference>
<protein>
    <recommendedName>
        <fullName evidence="6">Glutathione S-transferase</fullName>
    </recommendedName>
</protein>
<reference evidence="4" key="1">
    <citation type="journal article" date="2023" name="Genome Biol. Evol.">
        <title>First Whole Genome Sequence and Flow Cytometry Genome Size Data for the Lichen-Forming Fungus Ramalina farinacea (Ascomycota).</title>
        <authorList>
            <person name="Llewellyn T."/>
            <person name="Mian S."/>
            <person name="Hill R."/>
            <person name="Leitch I.J."/>
            <person name="Gaya E."/>
        </authorList>
    </citation>
    <scope>NUCLEOTIDE SEQUENCE</scope>
    <source>
        <strain evidence="4">LIQ254RAFAR</strain>
    </source>
</reference>
<dbReference type="InterPro" id="IPR010987">
    <property type="entry name" value="Glutathione-S-Trfase_C-like"/>
</dbReference>
<dbReference type="Proteomes" id="UP001161017">
    <property type="component" value="Unassembled WGS sequence"/>
</dbReference>
<feature type="domain" description="GST C-terminal" evidence="3">
    <location>
        <begin position="92"/>
        <end position="219"/>
    </location>
</feature>
<dbReference type="Gene3D" id="3.40.30.10">
    <property type="entry name" value="Glutaredoxin"/>
    <property type="match status" value="1"/>
</dbReference>
<gene>
    <name evidence="4" type="ORF">OHK93_004838</name>
</gene>
<dbReference type="CDD" id="cd03046">
    <property type="entry name" value="GST_N_GTT1_like"/>
    <property type="match status" value="1"/>
</dbReference>
<dbReference type="SFLD" id="SFLDG00358">
    <property type="entry name" value="Main_(cytGST)"/>
    <property type="match status" value="1"/>
</dbReference>
<feature type="domain" description="GST N-terminal" evidence="2">
    <location>
        <begin position="1"/>
        <end position="84"/>
    </location>
</feature>
<dbReference type="PANTHER" id="PTHR44051">
    <property type="entry name" value="GLUTATHIONE S-TRANSFERASE-RELATED"/>
    <property type="match status" value="1"/>
</dbReference>
<dbReference type="Pfam" id="PF00043">
    <property type="entry name" value="GST_C"/>
    <property type="match status" value="1"/>
</dbReference>
<accession>A0AA43QWU4</accession>
<dbReference type="PROSITE" id="PS50404">
    <property type="entry name" value="GST_NTER"/>
    <property type="match status" value="1"/>
</dbReference>
<dbReference type="PROSITE" id="PS50405">
    <property type="entry name" value="GST_CTER"/>
    <property type="match status" value="1"/>
</dbReference>
<evidence type="ECO:0008006" key="6">
    <source>
        <dbReference type="Google" id="ProtNLM"/>
    </source>
</evidence>
<sequence length="219" mass="24413">MPPITLYHLQASRSIRIAWLLEELSLPYTLIRAEREPSGLSPASFKESTGTILGKAPVLRDGDLNLEESGAITEYLLATYDGEHRLMAPQLSSATWAKTLQFIHAAEGTMMTHCLPFIYVKRIDAAAAEGLRPKLAGVVGKDLDWLEKELELKGGGWLVGDGVSAADTMMAFSVMFIFANGLAPRDGRWRNVERWLQRVEEREAWREAVRKTGFELPAQ</sequence>
<dbReference type="EMBL" id="JAPUFD010000022">
    <property type="protein sequence ID" value="MDI1493054.1"/>
    <property type="molecule type" value="Genomic_DNA"/>
</dbReference>
<evidence type="ECO:0000259" key="2">
    <source>
        <dbReference type="PROSITE" id="PS50404"/>
    </source>
</evidence>
<dbReference type="Pfam" id="PF13417">
    <property type="entry name" value="GST_N_3"/>
    <property type="match status" value="1"/>
</dbReference>
<dbReference type="SFLD" id="SFLDS00019">
    <property type="entry name" value="Glutathione_Transferase_(cytos"/>
    <property type="match status" value="1"/>
</dbReference>
<name>A0AA43QWU4_9LECA</name>
<evidence type="ECO:0000313" key="4">
    <source>
        <dbReference type="EMBL" id="MDI1493054.1"/>
    </source>
</evidence>
<evidence type="ECO:0000313" key="5">
    <source>
        <dbReference type="Proteomes" id="UP001161017"/>
    </source>
</evidence>
<proteinExistence type="inferred from homology"/>
<evidence type="ECO:0000256" key="1">
    <source>
        <dbReference type="ARBA" id="ARBA00007409"/>
    </source>
</evidence>
<organism evidence="4 5">
    <name type="scientific">Ramalina farinacea</name>
    <dbReference type="NCBI Taxonomy" id="258253"/>
    <lineage>
        <taxon>Eukaryota</taxon>
        <taxon>Fungi</taxon>
        <taxon>Dikarya</taxon>
        <taxon>Ascomycota</taxon>
        <taxon>Pezizomycotina</taxon>
        <taxon>Lecanoromycetes</taxon>
        <taxon>OSLEUM clade</taxon>
        <taxon>Lecanoromycetidae</taxon>
        <taxon>Lecanorales</taxon>
        <taxon>Lecanorineae</taxon>
        <taxon>Ramalinaceae</taxon>
        <taxon>Ramalina</taxon>
    </lineage>
</organism>
<dbReference type="InterPro" id="IPR040079">
    <property type="entry name" value="Glutathione_S-Trfase"/>
</dbReference>